<name>A0AAE1DNH0_9GAST</name>
<proteinExistence type="predicted"/>
<gene>
    <name evidence="2" type="ORF">RRG08_013473</name>
</gene>
<reference evidence="2" key="1">
    <citation type="journal article" date="2023" name="G3 (Bethesda)">
        <title>A reference genome for the long-term kleptoplast-retaining sea slug Elysia crispata morphotype clarki.</title>
        <authorList>
            <person name="Eastman K.E."/>
            <person name="Pendleton A.L."/>
            <person name="Shaikh M.A."/>
            <person name="Suttiyut T."/>
            <person name="Ogas R."/>
            <person name="Tomko P."/>
            <person name="Gavelis G."/>
            <person name="Widhalm J.R."/>
            <person name="Wisecaver J.H."/>
        </authorList>
    </citation>
    <scope>NUCLEOTIDE SEQUENCE</scope>
    <source>
        <strain evidence="2">ECLA1</strain>
    </source>
</reference>
<sequence>MYSATLLDISPSSGLSSRAPPVLLSSGGNQVVKQSVIIRSTERKKPPEAAHGNDMSGPASHSGARRVEHAAWSMPHGACRMKHAA</sequence>
<accession>A0AAE1DNH0</accession>
<evidence type="ECO:0000313" key="3">
    <source>
        <dbReference type="Proteomes" id="UP001283361"/>
    </source>
</evidence>
<keyword evidence="3" id="KW-1185">Reference proteome</keyword>
<comment type="caution">
    <text evidence="2">The sequence shown here is derived from an EMBL/GenBank/DDBJ whole genome shotgun (WGS) entry which is preliminary data.</text>
</comment>
<dbReference type="Proteomes" id="UP001283361">
    <property type="component" value="Unassembled WGS sequence"/>
</dbReference>
<evidence type="ECO:0000256" key="1">
    <source>
        <dbReference type="SAM" id="MobiDB-lite"/>
    </source>
</evidence>
<organism evidence="2 3">
    <name type="scientific">Elysia crispata</name>
    <name type="common">lettuce slug</name>
    <dbReference type="NCBI Taxonomy" id="231223"/>
    <lineage>
        <taxon>Eukaryota</taxon>
        <taxon>Metazoa</taxon>
        <taxon>Spiralia</taxon>
        <taxon>Lophotrochozoa</taxon>
        <taxon>Mollusca</taxon>
        <taxon>Gastropoda</taxon>
        <taxon>Heterobranchia</taxon>
        <taxon>Euthyneura</taxon>
        <taxon>Panpulmonata</taxon>
        <taxon>Sacoglossa</taxon>
        <taxon>Placobranchoidea</taxon>
        <taxon>Plakobranchidae</taxon>
        <taxon>Elysia</taxon>
    </lineage>
</organism>
<evidence type="ECO:0000313" key="2">
    <source>
        <dbReference type="EMBL" id="KAK3777271.1"/>
    </source>
</evidence>
<dbReference type="EMBL" id="JAWDGP010003103">
    <property type="protein sequence ID" value="KAK3777271.1"/>
    <property type="molecule type" value="Genomic_DNA"/>
</dbReference>
<feature type="region of interest" description="Disordered" evidence="1">
    <location>
        <begin position="1"/>
        <end position="67"/>
    </location>
</feature>
<dbReference type="AlphaFoldDB" id="A0AAE1DNH0"/>
<protein>
    <submittedName>
        <fullName evidence="2">Uncharacterized protein</fullName>
    </submittedName>
</protein>